<evidence type="ECO:0000313" key="2">
    <source>
        <dbReference type="Proteomes" id="UP001446205"/>
    </source>
</evidence>
<evidence type="ECO:0000313" key="1">
    <source>
        <dbReference type="EMBL" id="MEK8090351.1"/>
    </source>
</evidence>
<dbReference type="RefSeq" id="WP_341371407.1">
    <property type="nucleotide sequence ID" value="NZ_JBBPCO010000011.1"/>
</dbReference>
<dbReference type="Proteomes" id="UP001446205">
    <property type="component" value="Unassembled WGS sequence"/>
</dbReference>
<reference evidence="1 2" key="1">
    <citation type="submission" date="2024-04" db="EMBL/GenBank/DDBJ databases">
        <authorList>
            <person name="Abashina T."/>
            <person name="Shaikin A."/>
        </authorList>
    </citation>
    <scope>NUCLEOTIDE SEQUENCE [LARGE SCALE GENOMIC DNA]</scope>
    <source>
        <strain evidence="1 2">AAFK</strain>
    </source>
</reference>
<keyword evidence="2" id="KW-1185">Reference proteome</keyword>
<organism evidence="1 2">
    <name type="scientific">Thermithiobacillus plumbiphilus</name>
    <dbReference type="NCBI Taxonomy" id="1729899"/>
    <lineage>
        <taxon>Bacteria</taxon>
        <taxon>Pseudomonadati</taxon>
        <taxon>Pseudomonadota</taxon>
        <taxon>Acidithiobacillia</taxon>
        <taxon>Acidithiobacillales</taxon>
        <taxon>Thermithiobacillaceae</taxon>
        <taxon>Thermithiobacillus</taxon>
    </lineage>
</organism>
<protein>
    <submittedName>
        <fullName evidence="1">Uncharacterized protein</fullName>
    </submittedName>
</protein>
<dbReference type="EMBL" id="JBBPCO010000011">
    <property type="protein sequence ID" value="MEK8090351.1"/>
    <property type="molecule type" value="Genomic_DNA"/>
</dbReference>
<gene>
    <name evidence="1" type="ORF">WOB96_11335</name>
</gene>
<proteinExistence type="predicted"/>
<comment type="caution">
    <text evidence="1">The sequence shown here is derived from an EMBL/GenBank/DDBJ whole genome shotgun (WGS) entry which is preliminary data.</text>
</comment>
<sequence length="142" mass="15780">MIINPFAPPSGPIEKRITLKTKGGEQVSTDFTLADNKGRKSAAEYIHHLFATIKDKLGEPAMFQGFQPANPNNQEELKHMILFIASFHDAMFGTFNRVSKLPDEERSEFIEIFLLACATVLEGKNILIDLGKGKISNESAMI</sequence>
<accession>A0ABU9D9Z6</accession>
<name>A0ABU9D9Z6_9PROT</name>